<gene>
    <name evidence="2" type="ORF">Amon01_000069100</name>
</gene>
<dbReference type="Proteomes" id="UP001165063">
    <property type="component" value="Unassembled WGS sequence"/>
</dbReference>
<comment type="caution">
    <text evidence="2">The sequence shown here is derived from an EMBL/GenBank/DDBJ whole genome shotgun (WGS) entry which is preliminary data.</text>
</comment>
<evidence type="ECO:0000313" key="2">
    <source>
        <dbReference type="EMBL" id="GMG19733.1"/>
    </source>
</evidence>
<proteinExistence type="predicted"/>
<feature type="signal peptide" evidence="1">
    <location>
        <begin position="1"/>
        <end position="26"/>
    </location>
</feature>
<reference evidence="2" key="1">
    <citation type="submission" date="2023-04" db="EMBL/GenBank/DDBJ databases">
        <title>Ambrosiozyma monospora NBRC 1965.</title>
        <authorList>
            <person name="Ichikawa N."/>
            <person name="Sato H."/>
            <person name="Tonouchi N."/>
        </authorList>
    </citation>
    <scope>NUCLEOTIDE SEQUENCE</scope>
    <source>
        <strain evidence="2">NBRC 1965</strain>
    </source>
</reference>
<evidence type="ECO:0000313" key="3">
    <source>
        <dbReference type="Proteomes" id="UP001165063"/>
    </source>
</evidence>
<accession>A0A9W7DGQ9</accession>
<dbReference type="EMBL" id="BSXU01000193">
    <property type="protein sequence ID" value="GMG19733.1"/>
    <property type="molecule type" value="Genomic_DNA"/>
</dbReference>
<protein>
    <submittedName>
        <fullName evidence="2">Unnamed protein product</fullName>
    </submittedName>
</protein>
<keyword evidence="3" id="KW-1185">Reference proteome</keyword>
<feature type="chain" id="PRO_5040936184" evidence="1">
    <location>
        <begin position="27"/>
        <end position="121"/>
    </location>
</feature>
<dbReference type="AlphaFoldDB" id="A0A9W7DGQ9"/>
<name>A0A9W7DGQ9_AMBMO</name>
<keyword evidence="1" id="KW-0732">Signal</keyword>
<organism evidence="2 3">
    <name type="scientific">Ambrosiozyma monospora</name>
    <name type="common">Yeast</name>
    <name type="synonym">Endomycopsis monosporus</name>
    <dbReference type="NCBI Taxonomy" id="43982"/>
    <lineage>
        <taxon>Eukaryota</taxon>
        <taxon>Fungi</taxon>
        <taxon>Dikarya</taxon>
        <taxon>Ascomycota</taxon>
        <taxon>Saccharomycotina</taxon>
        <taxon>Pichiomycetes</taxon>
        <taxon>Pichiales</taxon>
        <taxon>Pichiaceae</taxon>
        <taxon>Ambrosiozyma</taxon>
    </lineage>
</organism>
<sequence length="121" mass="14388">MCSQWHVQLVLQRGVLLELGWHVVLFQEHACEKVLGDDGWIHRFRLNTDRLGGDIDQQQEMIYGILKIRTTRVERIAAENSSTRYDDLRSVYIQLTKRNLMFPEMICIYIWFKLQLLVIPL</sequence>
<evidence type="ECO:0000256" key="1">
    <source>
        <dbReference type="SAM" id="SignalP"/>
    </source>
</evidence>